<keyword evidence="4" id="KW-1185">Reference proteome</keyword>
<accession>A0A9X2DXE5</accession>
<evidence type="ECO:0000313" key="3">
    <source>
        <dbReference type="EMBL" id="MCM6762815.1"/>
    </source>
</evidence>
<sequence length="307" mass="31964">MPLDPYLAARVPLLEGVLDPADPEQAARLAEFAVDPAPWSLPEGVVVSDTAVDGPHGPVPLRVYEPAEPTDRALLWVHGGGFGAGDLDMQESHVVSAELAGRAGARVVSVGYRLASASVRYPVPLDDVHAAWRHLRSATPEALPVAIGGASAGAALALATALRERDAGATAPDHVLLAYPFAHFPNPGVDDDLARELLALPAAMRFPTSSIESMVRNYVGRISDLPVDALPGAAPLAGLPPVTVMVSEFDELRGSAELLLRQLAEAGVAATGYLAAGMPHGHLNRTPSLPEVDRSLAVFAAQLRALG</sequence>
<dbReference type="EMBL" id="JAMRYM010000038">
    <property type="protein sequence ID" value="MCM6762815.1"/>
    <property type="molecule type" value="Genomic_DNA"/>
</dbReference>
<dbReference type="AlphaFoldDB" id="A0A9X2DXE5"/>
<reference evidence="3" key="1">
    <citation type="submission" date="2022-06" db="EMBL/GenBank/DDBJ databases">
        <title>Whole genome shotgun sequencing (WGS) of Rathayibacter sp. ZW T2_19, isolated from stored onions (Allium cepa).</title>
        <authorList>
            <person name="Stoll D.A."/>
            <person name="Huch M."/>
        </authorList>
    </citation>
    <scope>NUCLEOTIDE SEQUENCE</scope>
    <source>
        <strain evidence="3">ZW T2_19</strain>
    </source>
</reference>
<comment type="caution">
    <text evidence="3">The sequence shown here is derived from an EMBL/GenBank/DDBJ whole genome shotgun (WGS) entry which is preliminary data.</text>
</comment>
<protein>
    <submittedName>
        <fullName evidence="3">Alpha/beta hydrolase</fullName>
    </submittedName>
</protein>
<dbReference type="SUPFAM" id="SSF53474">
    <property type="entry name" value="alpha/beta-Hydrolases"/>
    <property type="match status" value="1"/>
</dbReference>
<dbReference type="Pfam" id="PF07859">
    <property type="entry name" value="Abhydrolase_3"/>
    <property type="match status" value="1"/>
</dbReference>
<organism evidence="3 4">
    <name type="scientific">Rathayibacter rubneri</name>
    <dbReference type="NCBI Taxonomy" id="2950106"/>
    <lineage>
        <taxon>Bacteria</taxon>
        <taxon>Bacillati</taxon>
        <taxon>Actinomycetota</taxon>
        <taxon>Actinomycetes</taxon>
        <taxon>Micrococcales</taxon>
        <taxon>Microbacteriaceae</taxon>
        <taxon>Rathayibacter</taxon>
    </lineage>
</organism>
<dbReference type="PANTHER" id="PTHR48081:SF8">
    <property type="entry name" value="ALPHA_BETA HYDROLASE FOLD-3 DOMAIN-CONTAINING PROTEIN-RELATED"/>
    <property type="match status" value="1"/>
</dbReference>
<keyword evidence="1 3" id="KW-0378">Hydrolase</keyword>
<dbReference type="InterPro" id="IPR050300">
    <property type="entry name" value="GDXG_lipolytic_enzyme"/>
</dbReference>
<proteinExistence type="predicted"/>
<dbReference type="InterPro" id="IPR029058">
    <property type="entry name" value="AB_hydrolase_fold"/>
</dbReference>
<feature type="domain" description="Alpha/beta hydrolase fold-3" evidence="2">
    <location>
        <begin position="74"/>
        <end position="282"/>
    </location>
</feature>
<dbReference type="PANTHER" id="PTHR48081">
    <property type="entry name" value="AB HYDROLASE SUPERFAMILY PROTEIN C4A8.06C"/>
    <property type="match status" value="1"/>
</dbReference>
<evidence type="ECO:0000313" key="4">
    <source>
        <dbReference type="Proteomes" id="UP001155240"/>
    </source>
</evidence>
<evidence type="ECO:0000256" key="1">
    <source>
        <dbReference type="ARBA" id="ARBA00022801"/>
    </source>
</evidence>
<dbReference type="Proteomes" id="UP001155240">
    <property type="component" value="Unassembled WGS sequence"/>
</dbReference>
<dbReference type="RefSeq" id="WP_251945575.1">
    <property type="nucleotide sequence ID" value="NZ_JAMRYM010000038.1"/>
</dbReference>
<name>A0A9X2DXE5_9MICO</name>
<gene>
    <name evidence="3" type="ORF">NB037_10345</name>
</gene>
<dbReference type="GO" id="GO:0016787">
    <property type="term" value="F:hydrolase activity"/>
    <property type="evidence" value="ECO:0007669"/>
    <property type="project" value="UniProtKB-KW"/>
</dbReference>
<dbReference type="InterPro" id="IPR013094">
    <property type="entry name" value="AB_hydrolase_3"/>
</dbReference>
<evidence type="ECO:0000259" key="2">
    <source>
        <dbReference type="Pfam" id="PF07859"/>
    </source>
</evidence>
<dbReference type="Gene3D" id="3.40.50.1820">
    <property type="entry name" value="alpha/beta hydrolase"/>
    <property type="match status" value="1"/>
</dbReference>